<dbReference type="Pfam" id="PF00089">
    <property type="entry name" value="Trypsin"/>
    <property type="match status" value="1"/>
</dbReference>
<keyword evidence="4" id="KW-1185">Reference proteome</keyword>
<reference evidence="3" key="2">
    <citation type="submission" date="2022-06" db="UniProtKB">
        <authorList>
            <consortium name="EnsemblMetazoa"/>
        </authorList>
    </citation>
    <scope>IDENTIFICATION</scope>
    <source>
        <strain evidence="3">DF5081</strain>
    </source>
</reference>
<dbReference type="Gene3D" id="2.40.10.10">
    <property type="entry name" value="Trypsin-like serine proteases"/>
    <property type="match status" value="1"/>
</dbReference>
<accession>A0A8R1DFU4</accession>
<dbReference type="SUPFAM" id="SSF50494">
    <property type="entry name" value="Trypsin-like serine proteases"/>
    <property type="match status" value="1"/>
</dbReference>
<organism evidence="3 4">
    <name type="scientific">Caenorhabditis japonica</name>
    <dbReference type="NCBI Taxonomy" id="281687"/>
    <lineage>
        <taxon>Eukaryota</taxon>
        <taxon>Metazoa</taxon>
        <taxon>Ecdysozoa</taxon>
        <taxon>Nematoda</taxon>
        <taxon>Chromadorea</taxon>
        <taxon>Rhabditida</taxon>
        <taxon>Rhabditina</taxon>
        <taxon>Rhabditomorpha</taxon>
        <taxon>Rhabditoidea</taxon>
        <taxon>Rhabditidae</taxon>
        <taxon>Peloderinae</taxon>
        <taxon>Caenorhabditis</taxon>
    </lineage>
</organism>
<dbReference type="InterPro" id="IPR001254">
    <property type="entry name" value="Trypsin_dom"/>
</dbReference>
<evidence type="ECO:0000256" key="1">
    <source>
        <dbReference type="SAM" id="MobiDB-lite"/>
    </source>
</evidence>
<sequence>MLAEYNMGYTRGGPASRASGPLSTIDHIHSIQRLLEVYIRHGYVGDGCIDRESFNDLAVFELEKPVEFSRNVFPVCLPITSDPPRRGETGYRLFGFGRDVADKEMETGILKELDSFVTDCSDEIAYDGIFCTSSKTSGLSCDVGYFVATRWAAAR</sequence>
<evidence type="ECO:0000313" key="3">
    <source>
        <dbReference type="EnsemblMetazoa" id="CJA01231.1"/>
    </source>
</evidence>
<dbReference type="InterPro" id="IPR043504">
    <property type="entry name" value="Peptidase_S1_PA_chymotrypsin"/>
</dbReference>
<dbReference type="GO" id="GO:0004252">
    <property type="term" value="F:serine-type endopeptidase activity"/>
    <property type="evidence" value="ECO:0007669"/>
    <property type="project" value="InterPro"/>
</dbReference>
<evidence type="ECO:0000313" key="4">
    <source>
        <dbReference type="Proteomes" id="UP000005237"/>
    </source>
</evidence>
<dbReference type="GO" id="GO:0006508">
    <property type="term" value="P:proteolysis"/>
    <property type="evidence" value="ECO:0007669"/>
    <property type="project" value="InterPro"/>
</dbReference>
<proteinExistence type="predicted"/>
<protein>
    <submittedName>
        <fullName evidence="3">Peptidase S1 domain-containing protein</fullName>
    </submittedName>
</protein>
<dbReference type="AlphaFoldDB" id="A0A8R1DFU4"/>
<feature type="domain" description="Peptidase S1" evidence="2">
    <location>
        <begin position="49"/>
        <end position="133"/>
    </location>
</feature>
<dbReference type="EnsemblMetazoa" id="CJA01231.1">
    <property type="protein sequence ID" value="CJA01231.1"/>
    <property type="gene ID" value="WBGene00120433"/>
</dbReference>
<dbReference type="Proteomes" id="UP000005237">
    <property type="component" value="Unassembled WGS sequence"/>
</dbReference>
<feature type="region of interest" description="Disordered" evidence="1">
    <location>
        <begin position="1"/>
        <end position="20"/>
    </location>
</feature>
<name>A0A8R1DFU4_CAEJA</name>
<dbReference type="InterPro" id="IPR009003">
    <property type="entry name" value="Peptidase_S1_PA"/>
</dbReference>
<reference evidence="4" key="1">
    <citation type="submission" date="2010-08" db="EMBL/GenBank/DDBJ databases">
        <authorList>
            <consortium name="Caenorhabditis japonica Sequencing Consortium"/>
            <person name="Wilson R.K."/>
        </authorList>
    </citation>
    <scope>NUCLEOTIDE SEQUENCE [LARGE SCALE GENOMIC DNA]</scope>
    <source>
        <strain evidence="4">DF5081</strain>
    </source>
</reference>
<evidence type="ECO:0000259" key="2">
    <source>
        <dbReference type="Pfam" id="PF00089"/>
    </source>
</evidence>